<evidence type="ECO:0000313" key="1">
    <source>
        <dbReference type="EMBL" id="MBB6131525.1"/>
    </source>
</evidence>
<protein>
    <recommendedName>
        <fullName evidence="3">Mobilisation protein (MobC)</fullName>
    </recommendedName>
</protein>
<proteinExistence type="predicted"/>
<dbReference type="Proteomes" id="UP000548326">
    <property type="component" value="Unassembled WGS sequence"/>
</dbReference>
<dbReference type="Pfam" id="PF21983">
    <property type="entry name" value="NikA-like"/>
    <property type="match status" value="1"/>
</dbReference>
<reference evidence="1 2" key="1">
    <citation type="submission" date="2020-08" db="EMBL/GenBank/DDBJ databases">
        <title>Genomic Encyclopedia of Type Strains, Phase IV (KMG-V): Genome sequencing to study the core and pangenomes of soil and plant-associated prokaryotes.</title>
        <authorList>
            <person name="Whitman W."/>
        </authorList>
    </citation>
    <scope>NUCLEOTIDE SEQUENCE [LARGE SCALE GENOMIC DNA]</scope>
    <source>
        <strain evidence="1 2">MP601</strain>
    </source>
</reference>
<dbReference type="RefSeq" id="WP_260171052.1">
    <property type="nucleotide sequence ID" value="NZ_JACHCA010000025.1"/>
</dbReference>
<evidence type="ECO:0000313" key="2">
    <source>
        <dbReference type="Proteomes" id="UP000548326"/>
    </source>
</evidence>
<comment type="caution">
    <text evidence="1">The sequence shown here is derived from an EMBL/GenBank/DDBJ whole genome shotgun (WGS) entry which is preliminary data.</text>
</comment>
<organism evidence="1 2">
    <name type="scientific">Mucilaginibacter lappiensis</name>
    <dbReference type="NCBI Taxonomy" id="354630"/>
    <lineage>
        <taxon>Bacteria</taxon>
        <taxon>Pseudomonadati</taxon>
        <taxon>Bacteroidota</taxon>
        <taxon>Sphingobacteriia</taxon>
        <taxon>Sphingobacteriales</taxon>
        <taxon>Sphingobacteriaceae</taxon>
        <taxon>Mucilaginibacter</taxon>
    </lineage>
</organism>
<evidence type="ECO:0008006" key="3">
    <source>
        <dbReference type="Google" id="ProtNLM"/>
    </source>
</evidence>
<dbReference type="InterPro" id="IPR053842">
    <property type="entry name" value="NikA-like"/>
</dbReference>
<dbReference type="EMBL" id="JACHCA010000025">
    <property type="protein sequence ID" value="MBB6131525.1"/>
    <property type="molecule type" value="Genomic_DNA"/>
</dbReference>
<gene>
    <name evidence="1" type="ORF">HDF22_005676</name>
</gene>
<sequence length="194" mass="22598">MRGESVGFWLAQDVFLSDKKLLSQFPAYQKHLAPPGGRKGRSFATHDQFKLQKTLWMEIRKKQKGRPKAPQTNRVKKIDVRFTLKEYEQIQQMEKTFGITKTDLIRKRMLSETQQVVINAKELIRSLDEIGTEIGRIGQNINQFARYANHLKATGVNNESVIIRFNSLFQEYIKSESQLETALRSILRQMGKRK</sequence>
<name>A0A841JTB6_9SPHI</name>
<accession>A0A841JTB6</accession>
<dbReference type="AlphaFoldDB" id="A0A841JTB6"/>